<dbReference type="EMBL" id="CAEZZM010000143">
    <property type="protein sequence ID" value="CAB4768780.1"/>
    <property type="molecule type" value="Genomic_DNA"/>
</dbReference>
<accession>A0A6J6V9H6</accession>
<organism evidence="1">
    <name type="scientific">freshwater metagenome</name>
    <dbReference type="NCBI Taxonomy" id="449393"/>
    <lineage>
        <taxon>unclassified sequences</taxon>
        <taxon>metagenomes</taxon>
        <taxon>ecological metagenomes</taxon>
    </lineage>
</organism>
<name>A0A6J6V9H6_9ZZZZ</name>
<gene>
    <name evidence="1" type="ORF">UFOPK2872_01038</name>
</gene>
<protein>
    <submittedName>
        <fullName evidence="1">Unannotated protein</fullName>
    </submittedName>
</protein>
<dbReference type="AlphaFoldDB" id="A0A6J6V9H6"/>
<sequence>MVEQSADQLQRNIFECKRWAVKQLEQVLLGANLHKWRYVRMPKRRVCLVAKLRKHGRINFVAYKRLHNVSGLMGIVACGKRGYTRPRLGHIQTTIGSKACQQGVAET</sequence>
<reference evidence="1" key="1">
    <citation type="submission" date="2020-05" db="EMBL/GenBank/DDBJ databases">
        <authorList>
            <person name="Chiriac C."/>
            <person name="Salcher M."/>
            <person name="Ghai R."/>
            <person name="Kavagutti S V."/>
        </authorList>
    </citation>
    <scope>NUCLEOTIDE SEQUENCE</scope>
</reference>
<evidence type="ECO:0000313" key="1">
    <source>
        <dbReference type="EMBL" id="CAB4768780.1"/>
    </source>
</evidence>
<proteinExistence type="predicted"/>